<dbReference type="RefSeq" id="WP_077855527.1">
    <property type="nucleotide sequence ID" value="NZ_JABTDW010000001.1"/>
</dbReference>
<comment type="pathway">
    <text evidence="2">Carbohydrate biosynthesis; dTDP-L-rhamnose biosynthesis.</text>
</comment>
<keyword evidence="2" id="KW-0521">NADP</keyword>
<sequence length="292" mass="33163">MNILITGANGQLGQEILHLLKNMKADIGYVDEAYKNANIKALNSRELDITDFEKVKVCVSEFKPELIINCAAFTNVDKCETDRETALKVNAIGPQNLAIAAEEISAKLIHVSTDYVFSGDYKEPLTEYDLPSPSTIYGKTKLLGEVYIREQCSKYFIVRTAWLYGRFGKNFVYTIMNAAKEKGYLEVVNDQTGCPTNAEDLAYHILEIALTEGYGIYHCTGEGKCTWYDFAKKIIEFSEIECQIKPITSENLNRPAKRPIFSALENMMLNAKNMNRMRNWEEALKEFIKLVK</sequence>
<comment type="function">
    <text evidence="2">Catalyzes the reduction of dTDP-6-deoxy-L-lyxo-4-hexulose to yield dTDP-L-rhamnose.</text>
</comment>
<protein>
    <recommendedName>
        <fullName evidence="2">dTDP-4-dehydrorhamnose reductase</fullName>
        <ecNumber evidence="2">1.1.1.133</ecNumber>
    </recommendedName>
</protein>
<dbReference type="GO" id="GO:0008831">
    <property type="term" value="F:dTDP-4-dehydrorhamnose reductase activity"/>
    <property type="evidence" value="ECO:0007669"/>
    <property type="project" value="UniProtKB-EC"/>
</dbReference>
<evidence type="ECO:0000259" key="3">
    <source>
        <dbReference type="Pfam" id="PF04321"/>
    </source>
</evidence>
<dbReference type="NCBIfam" id="TIGR01214">
    <property type="entry name" value="rmlD"/>
    <property type="match status" value="1"/>
</dbReference>
<reference evidence="4" key="1">
    <citation type="submission" date="2020-06" db="EMBL/GenBank/DDBJ databases">
        <title>Genomic insights into acetone-butanol-ethanol (ABE) fermentation by sequencing solventogenic clostridia strains.</title>
        <authorList>
            <person name="Brown S."/>
        </authorList>
    </citation>
    <scope>NUCLEOTIDE SEQUENCE</scope>
    <source>
        <strain evidence="4">DJ123</strain>
    </source>
</reference>
<dbReference type="InterPro" id="IPR005913">
    <property type="entry name" value="dTDP_dehydrorham_reduct"/>
</dbReference>
<dbReference type="GO" id="GO:0019305">
    <property type="term" value="P:dTDP-rhamnose biosynthetic process"/>
    <property type="evidence" value="ECO:0007669"/>
    <property type="project" value="TreeGrafter"/>
</dbReference>
<dbReference type="PANTHER" id="PTHR10491:SF4">
    <property type="entry name" value="METHIONINE ADENOSYLTRANSFERASE 2 SUBUNIT BETA"/>
    <property type="match status" value="1"/>
</dbReference>
<evidence type="ECO:0000256" key="1">
    <source>
        <dbReference type="ARBA" id="ARBA00010944"/>
    </source>
</evidence>
<name>A0AAE5H2C3_CLOBE</name>
<dbReference type="Pfam" id="PF04321">
    <property type="entry name" value="RmlD_sub_bind"/>
    <property type="match status" value="1"/>
</dbReference>
<dbReference type="GO" id="GO:0005829">
    <property type="term" value="C:cytosol"/>
    <property type="evidence" value="ECO:0007669"/>
    <property type="project" value="TreeGrafter"/>
</dbReference>
<comment type="caution">
    <text evidence="4">The sequence shown here is derived from an EMBL/GenBank/DDBJ whole genome shotgun (WGS) entry which is preliminary data.</text>
</comment>
<comment type="similarity">
    <text evidence="1 2">Belongs to the dTDP-4-dehydrorhamnose reductase family.</text>
</comment>
<feature type="domain" description="RmlD-like substrate binding" evidence="3">
    <location>
        <begin position="1"/>
        <end position="290"/>
    </location>
</feature>
<dbReference type="SUPFAM" id="SSF51735">
    <property type="entry name" value="NAD(P)-binding Rossmann-fold domains"/>
    <property type="match status" value="1"/>
</dbReference>
<evidence type="ECO:0000313" key="5">
    <source>
        <dbReference type="Proteomes" id="UP000822184"/>
    </source>
</evidence>
<accession>A0AAE5H2C3</accession>
<dbReference type="InterPro" id="IPR029903">
    <property type="entry name" value="RmlD-like-bd"/>
</dbReference>
<dbReference type="CDD" id="cd05254">
    <property type="entry name" value="dTDP_HR_like_SDR_e"/>
    <property type="match status" value="1"/>
</dbReference>
<dbReference type="EMBL" id="JABTDW010000001">
    <property type="protein sequence ID" value="NSB12961.1"/>
    <property type="molecule type" value="Genomic_DNA"/>
</dbReference>
<dbReference type="Gene3D" id="3.90.25.10">
    <property type="entry name" value="UDP-galactose 4-epimerase, domain 1"/>
    <property type="match status" value="1"/>
</dbReference>
<dbReference type="Gene3D" id="3.40.50.720">
    <property type="entry name" value="NAD(P)-binding Rossmann-like Domain"/>
    <property type="match status" value="1"/>
</dbReference>
<dbReference type="PANTHER" id="PTHR10491">
    <property type="entry name" value="DTDP-4-DEHYDRORHAMNOSE REDUCTASE"/>
    <property type="match status" value="1"/>
</dbReference>
<dbReference type="EC" id="1.1.1.133" evidence="2"/>
<dbReference type="AlphaFoldDB" id="A0AAE5H2C3"/>
<keyword evidence="2 4" id="KW-0560">Oxidoreductase</keyword>
<dbReference type="Proteomes" id="UP000822184">
    <property type="component" value="Unassembled WGS sequence"/>
</dbReference>
<proteinExistence type="inferred from homology"/>
<evidence type="ECO:0000313" key="4">
    <source>
        <dbReference type="EMBL" id="NSB12961.1"/>
    </source>
</evidence>
<dbReference type="FunFam" id="3.40.50.720:FF:000159">
    <property type="entry name" value="dTDP-4-dehydrorhamnose reductase"/>
    <property type="match status" value="1"/>
</dbReference>
<dbReference type="InterPro" id="IPR036291">
    <property type="entry name" value="NAD(P)-bd_dom_sf"/>
</dbReference>
<evidence type="ECO:0000256" key="2">
    <source>
        <dbReference type="RuleBase" id="RU364082"/>
    </source>
</evidence>
<gene>
    <name evidence="4" type="ORF">BCD95_001220</name>
</gene>
<organism evidence="4 5">
    <name type="scientific">Clostridium beijerinckii</name>
    <name type="common">Clostridium MP</name>
    <dbReference type="NCBI Taxonomy" id="1520"/>
    <lineage>
        <taxon>Bacteria</taxon>
        <taxon>Bacillati</taxon>
        <taxon>Bacillota</taxon>
        <taxon>Clostridia</taxon>
        <taxon>Eubacteriales</taxon>
        <taxon>Clostridiaceae</taxon>
        <taxon>Clostridium</taxon>
    </lineage>
</organism>